<dbReference type="KEGG" id="eic:NT01EI_3426"/>
<name>C5BBV6_EDWI9</name>
<evidence type="ECO:0000313" key="1">
    <source>
        <dbReference type="EMBL" id="ACR70563.1"/>
    </source>
</evidence>
<gene>
    <name evidence="1" type="ordered locus">NT01EI_3426</name>
</gene>
<dbReference type="Proteomes" id="UP000001485">
    <property type="component" value="Chromosome"/>
</dbReference>
<organism evidence="1 2">
    <name type="scientific">Edwardsiella ictaluri (strain 93-146)</name>
    <dbReference type="NCBI Taxonomy" id="634503"/>
    <lineage>
        <taxon>Bacteria</taxon>
        <taxon>Pseudomonadati</taxon>
        <taxon>Pseudomonadota</taxon>
        <taxon>Gammaproteobacteria</taxon>
        <taxon>Enterobacterales</taxon>
        <taxon>Hafniaceae</taxon>
        <taxon>Edwardsiella</taxon>
    </lineage>
</organism>
<sequence length="45" mass="4970">MAGPGRGSARPTAIHDYFIGFFIDDFIGRPPAACVAERWVFSRRG</sequence>
<evidence type="ECO:0000313" key="2">
    <source>
        <dbReference type="Proteomes" id="UP000001485"/>
    </source>
</evidence>
<dbReference type="AlphaFoldDB" id="C5BBV6"/>
<reference evidence="1 2" key="2">
    <citation type="journal article" date="2012" name="J. Bacteriol.">
        <title>Genome Sequence of Edwardsiella ictaluri 93-146, a Strain Associated with a Natural Channel Catfish Outbreak of Enteric Septicemia of Catfish.</title>
        <authorList>
            <person name="Williams M.L."/>
            <person name="Gillaspy A.F."/>
            <person name="Dyer D.W."/>
            <person name="Thune R.L."/>
            <person name="Waldbieser G.C."/>
            <person name="Schuster S.C."/>
            <person name="Gipson J."/>
            <person name="Zaitshik J."/>
            <person name="Landry C."/>
            <person name="Banes M.M."/>
            <person name="Lawrence M.L."/>
        </authorList>
    </citation>
    <scope>NUCLEOTIDE SEQUENCE [LARGE SCALE GENOMIC DNA]</scope>
    <source>
        <strain evidence="1 2">93-146</strain>
    </source>
</reference>
<protein>
    <submittedName>
        <fullName evidence="1">Uncharacterized protein</fullName>
    </submittedName>
</protein>
<proteinExistence type="predicted"/>
<dbReference type="EMBL" id="CP001600">
    <property type="protein sequence ID" value="ACR70563.1"/>
    <property type="molecule type" value="Genomic_DNA"/>
</dbReference>
<dbReference type="HOGENOM" id="CLU_3199150_0_0_6"/>
<accession>C5BBV6</accession>
<reference evidence="2" key="1">
    <citation type="submission" date="2009-03" db="EMBL/GenBank/DDBJ databases">
        <title>Complete genome sequence of Edwardsiella ictaluri 93-146.</title>
        <authorList>
            <person name="Williams M.L."/>
            <person name="Gillaspy A.F."/>
            <person name="Dyer D.W."/>
            <person name="Thune R.L."/>
            <person name="Waldbieser G.C."/>
            <person name="Schuster S.C."/>
            <person name="Gipson J."/>
            <person name="Zaitshik J."/>
            <person name="Landry C."/>
            <person name="Lawrence M.L."/>
        </authorList>
    </citation>
    <scope>NUCLEOTIDE SEQUENCE [LARGE SCALE GENOMIC DNA]</scope>
    <source>
        <strain evidence="2">93-146</strain>
    </source>
</reference>